<evidence type="ECO:0008006" key="2">
    <source>
        <dbReference type="Google" id="ProtNLM"/>
    </source>
</evidence>
<organism evidence="1">
    <name type="scientific">Tanacetum cinerariifolium</name>
    <name type="common">Dalmatian daisy</name>
    <name type="synonym">Chrysanthemum cinerariifolium</name>
    <dbReference type="NCBI Taxonomy" id="118510"/>
    <lineage>
        <taxon>Eukaryota</taxon>
        <taxon>Viridiplantae</taxon>
        <taxon>Streptophyta</taxon>
        <taxon>Embryophyta</taxon>
        <taxon>Tracheophyta</taxon>
        <taxon>Spermatophyta</taxon>
        <taxon>Magnoliopsida</taxon>
        <taxon>eudicotyledons</taxon>
        <taxon>Gunneridae</taxon>
        <taxon>Pentapetalae</taxon>
        <taxon>asterids</taxon>
        <taxon>campanulids</taxon>
        <taxon>Asterales</taxon>
        <taxon>Asteraceae</taxon>
        <taxon>Asteroideae</taxon>
        <taxon>Anthemideae</taxon>
        <taxon>Anthemidinae</taxon>
        <taxon>Tanacetum</taxon>
    </lineage>
</organism>
<evidence type="ECO:0000313" key="1">
    <source>
        <dbReference type="EMBL" id="GFD61094.1"/>
    </source>
</evidence>
<proteinExistence type="predicted"/>
<gene>
    <name evidence="1" type="ORF">Tci_933063</name>
</gene>
<reference evidence="1" key="1">
    <citation type="journal article" date="2019" name="Sci. Rep.">
        <title>Draft genome of Tanacetum cinerariifolium, the natural source of mosquito coil.</title>
        <authorList>
            <person name="Yamashiro T."/>
            <person name="Shiraishi A."/>
            <person name="Satake H."/>
            <person name="Nakayama K."/>
        </authorList>
    </citation>
    <scope>NUCLEOTIDE SEQUENCE</scope>
</reference>
<protein>
    <recommendedName>
        <fullName evidence="2">Reverse transcriptase domain-containing protein</fullName>
    </recommendedName>
</protein>
<dbReference type="AlphaFoldDB" id="A0A699XZQ3"/>
<accession>A0A699XZQ3</accession>
<sequence length="76" mass="8794">MEEIENFLRTPDELSNLNDDYYDTEGDILYLEKLLNEDPSPNLPLVKTEDLKQIDATMTKPSIEEPPELELKELPS</sequence>
<name>A0A699XZQ3_TANCI</name>
<dbReference type="EMBL" id="BKCJ011886710">
    <property type="protein sequence ID" value="GFD61094.1"/>
    <property type="molecule type" value="Genomic_DNA"/>
</dbReference>
<feature type="non-terminal residue" evidence="1">
    <location>
        <position position="76"/>
    </location>
</feature>
<comment type="caution">
    <text evidence="1">The sequence shown here is derived from an EMBL/GenBank/DDBJ whole genome shotgun (WGS) entry which is preliminary data.</text>
</comment>